<dbReference type="NCBIfam" id="NF033179">
    <property type="entry name" value="TnsA_like_Actin"/>
    <property type="match status" value="1"/>
</dbReference>
<dbReference type="EMBL" id="VLKE01000001">
    <property type="protein sequence ID" value="TWH68060.1"/>
    <property type="molecule type" value="Genomic_DNA"/>
</dbReference>
<reference evidence="1 2" key="1">
    <citation type="submission" date="2019-07" db="EMBL/GenBank/DDBJ databases">
        <title>R&amp;d 2014.</title>
        <authorList>
            <person name="Klenk H.-P."/>
        </authorList>
    </citation>
    <scope>NUCLEOTIDE SEQUENCE [LARGE SCALE GENOMIC DNA]</scope>
    <source>
        <strain evidence="1 2">DSM 43868</strain>
    </source>
</reference>
<gene>
    <name evidence="1" type="ORF">JD77_03047</name>
</gene>
<name>A0A562IAL3_MICOL</name>
<accession>A0A562IAL3</accession>
<keyword evidence="2" id="KW-1185">Reference proteome</keyword>
<comment type="caution">
    <text evidence="1">The sequence shown here is derived from an EMBL/GenBank/DDBJ whole genome shotgun (WGS) entry which is preliminary data.</text>
</comment>
<evidence type="ECO:0000313" key="1">
    <source>
        <dbReference type="EMBL" id="TWH68060.1"/>
    </source>
</evidence>
<sequence>MWVVFMVASLRSVSGGRLADPVEFEVGFVGEDGSEVRRRLVEVADVPFERVPAVRSFPSYRGQRNYPGLYWSACMSAHVEFESWLERDEAMALDFDASVVGFAAQPFWLWWPSTGRVRSHAPDFFARRRDGVGVVVDCRPADRIAARDAAAFAATAQACEWVGWDYRLVSGHDAVWLANVRWLAGYRHPRHLAEPVAQRLLDLFASPMPLMQAATRVGDPMAVLPVLFHLLWSQLLTVDMAVRLEATSIVEAGW</sequence>
<evidence type="ECO:0008006" key="3">
    <source>
        <dbReference type="Google" id="ProtNLM"/>
    </source>
</evidence>
<proteinExistence type="predicted"/>
<evidence type="ECO:0000313" key="2">
    <source>
        <dbReference type="Proteomes" id="UP000319825"/>
    </source>
</evidence>
<dbReference type="InterPro" id="IPR048000">
    <property type="entry name" value="TnsA-like"/>
</dbReference>
<organism evidence="1 2">
    <name type="scientific">Micromonospora olivasterospora</name>
    <dbReference type="NCBI Taxonomy" id="1880"/>
    <lineage>
        <taxon>Bacteria</taxon>
        <taxon>Bacillati</taxon>
        <taxon>Actinomycetota</taxon>
        <taxon>Actinomycetes</taxon>
        <taxon>Micromonosporales</taxon>
        <taxon>Micromonosporaceae</taxon>
        <taxon>Micromonospora</taxon>
    </lineage>
</organism>
<dbReference type="Proteomes" id="UP000319825">
    <property type="component" value="Unassembled WGS sequence"/>
</dbReference>
<dbReference type="AlphaFoldDB" id="A0A562IAL3"/>
<protein>
    <recommendedName>
        <fullName evidence="3">TnsA endonuclease-like protein</fullName>
    </recommendedName>
</protein>